<proteinExistence type="predicted"/>
<comment type="caution">
    <text evidence="2">The sequence shown here is derived from an EMBL/GenBank/DDBJ whole genome shotgun (WGS) entry which is preliminary data.</text>
</comment>
<sequence>MIAGTIFLQRIISAFPLCLSCLLRWKENINIEHSVKSARDRNTFAWLMFLPFCLILYRYAPCPEYLIQAGSVIRLIAVSAVVLLFLFIRKILSKIISPKKADSKILKAAYCSIYNIFPIAMTVMLLSLAGMNLTGIGIAAVKNVLLCEGIFFYTVFLLRKVQIFTNLCSVFVAILYLCALELIPTALLVASLILI</sequence>
<feature type="transmembrane region" description="Helical" evidence="1">
    <location>
        <begin position="109"/>
        <end position="130"/>
    </location>
</feature>
<protein>
    <submittedName>
        <fullName evidence="2">Membrane protein</fullName>
    </submittedName>
</protein>
<feature type="transmembrane region" description="Helical" evidence="1">
    <location>
        <begin position="44"/>
        <end position="60"/>
    </location>
</feature>
<dbReference type="EMBL" id="AMCI01005857">
    <property type="protein sequence ID" value="EJW95344.1"/>
    <property type="molecule type" value="Genomic_DNA"/>
</dbReference>
<evidence type="ECO:0000256" key="1">
    <source>
        <dbReference type="SAM" id="Phobius"/>
    </source>
</evidence>
<feature type="transmembrane region" description="Helical" evidence="1">
    <location>
        <begin position="136"/>
        <end position="158"/>
    </location>
</feature>
<gene>
    <name evidence="2" type="ORF">EVA_16549</name>
</gene>
<name>J9G773_9ZZZZ</name>
<evidence type="ECO:0000313" key="2">
    <source>
        <dbReference type="EMBL" id="EJW95344.1"/>
    </source>
</evidence>
<keyword evidence="1" id="KW-1133">Transmembrane helix</keyword>
<keyword evidence="1" id="KW-0472">Membrane</keyword>
<feature type="transmembrane region" description="Helical" evidence="1">
    <location>
        <begin position="170"/>
        <end position="194"/>
    </location>
</feature>
<dbReference type="AlphaFoldDB" id="J9G773"/>
<reference evidence="2" key="1">
    <citation type="journal article" date="2012" name="PLoS ONE">
        <title>Gene sets for utilization of primary and secondary nutrition supplies in the distal gut of endangered iberian lynx.</title>
        <authorList>
            <person name="Alcaide M."/>
            <person name="Messina E."/>
            <person name="Richter M."/>
            <person name="Bargiela R."/>
            <person name="Peplies J."/>
            <person name="Huws S.A."/>
            <person name="Newbold C.J."/>
            <person name="Golyshin P.N."/>
            <person name="Simon M.A."/>
            <person name="Lopez G."/>
            <person name="Yakimov M.M."/>
            <person name="Ferrer M."/>
        </authorList>
    </citation>
    <scope>NUCLEOTIDE SEQUENCE</scope>
</reference>
<feature type="transmembrane region" description="Helical" evidence="1">
    <location>
        <begin position="66"/>
        <end position="88"/>
    </location>
</feature>
<keyword evidence="1" id="KW-0812">Transmembrane</keyword>
<accession>J9G773</accession>
<organism evidence="2">
    <name type="scientific">gut metagenome</name>
    <dbReference type="NCBI Taxonomy" id="749906"/>
    <lineage>
        <taxon>unclassified sequences</taxon>
        <taxon>metagenomes</taxon>
        <taxon>organismal metagenomes</taxon>
    </lineage>
</organism>